<dbReference type="InterPro" id="IPR052016">
    <property type="entry name" value="Bact_Sigma-Reg"/>
</dbReference>
<organism evidence="4 5">
    <name type="scientific">Leptospira ognonensis</name>
    <dbReference type="NCBI Taxonomy" id="2484945"/>
    <lineage>
        <taxon>Bacteria</taxon>
        <taxon>Pseudomonadati</taxon>
        <taxon>Spirochaetota</taxon>
        <taxon>Spirochaetia</taxon>
        <taxon>Leptospirales</taxon>
        <taxon>Leptospiraceae</taxon>
        <taxon>Leptospira</taxon>
    </lineage>
</organism>
<dbReference type="RefSeq" id="WP_135622714.1">
    <property type="nucleotide sequence ID" value="NZ_RQGD01000014.1"/>
</dbReference>
<dbReference type="Gene3D" id="3.40.50.2300">
    <property type="match status" value="1"/>
</dbReference>
<dbReference type="Gene3D" id="3.60.40.10">
    <property type="entry name" value="PPM-type phosphatase domain"/>
    <property type="match status" value="1"/>
</dbReference>
<feature type="modified residue" description="4-aspartylphosphate" evidence="2">
    <location>
        <position position="56"/>
    </location>
</feature>
<name>A0A4R9K6P1_9LEPT</name>
<dbReference type="OrthoDB" id="305353at2"/>
<evidence type="ECO:0000259" key="3">
    <source>
        <dbReference type="PROSITE" id="PS50110"/>
    </source>
</evidence>
<dbReference type="InterPro" id="IPR011006">
    <property type="entry name" value="CheY-like_superfamily"/>
</dbReference>
<dbReference type="GO" id="GO:0016791">
    <property type="term" value="F:phosphatase activity"/>
    <property type="evidence" value="ECO:0007669"/>
    <property type="project" value="TreeGrafter"/>
</dbReference>
<dbReference type="SMART" id="SM00448">
    <property type="entry name" value="REC"/>
    <property type="match status" value="1"/>
</dbReference>
<dbReference type="PANTHER" id="PTHR43156:SF2">
    <property type="entry name" value="STAGE II SPORULATION PROTEIN E"/>
    <property type="match status" value="1"/>
</dbReference>
<dbReference type="Pfam" id="PF07228">
    <property type="entry name" value="SpoIIE"/>
    <property type="match status" value="1"/>
</dbReference>
<dbReference type="Pfam" id="PF00072">
    <property type="entry name" value="Response_reg"/>
    <property type="match status" value="1"/>
</dbReference>
<dbReference type="SMART" id="SM00331">
    <property type="entry name" value="PP2C_SIG"/>
    <property type="match status" value="1"/>
</dbReference>
<accession>A0A4R9K6P1</accession>
<keyword evidence="2" id="KW-0597">Phosphoprotein</keyword>
<dbReference type="InterPro" id="IPR001932">
    <property type="entry name" value="PPM-type_phosphatase-like_dom"/>
</dbReference>
<dbReference type="AlphaFoldDB" id="A0A4R9K6P1"/>
<keyword evidence="1" id="KW-0378">Hydrolase</keyword>
<dbReference type="InterPro" id="IPR001789">
    <property type="entry name" value="Sig_transdc_resp-reg_receiver"/>
</dbReference>
<dbReference type="SUPFAM" id="SSF52172">
    <property type="entry name" value="CheY-like"/>
    <property type="match status" value="1"/>
</dbReference>
<evidence type="ECO:0000313" key="4">
    <source>
        <dbReference type="EMBL" id="TGL61938.1"/>
    </source>
</evidence>
<evidence type="ECO:0000313" key="5">
    <source>
        <dbReference type="Proteomes" id="UP000297693"/>
    </source>
</evidence>
<protein>
    <submittedName>
        <fullName evidence="4">Fused response regulator/phosphatase</fullName>
    </submittedName>
</protein>
<dbReference type="InterPro" id="IPR036457">
    <property type="entry name" value="PPM-type-like_dom_sf"/>
</dbReference>
<feature type="domain" description="Response regulatory" evidence="3">
    <location>
        <begin position="7"/>
        <end position="123"/>
    </location>
</feature>
<dbReference type="GO" id="GO:0000160">
    <property type="term" value="P:phosphorelay signal transduction system"/>
    <property type="evidence" value="ECO:0007669"/>
    <property type="project" value="InterPro"/>
</dbReference>
<reference evidence="4" key="1">
    <citation type="journal article" date="2019" name="PLoS Negl. Trop. Dis.">
        <title>Revisiting the worldwide diversity of Leptospira species in the environment.</title>
        <authorList>
            <person name="Vincent A.T."/>
            <person name="Schiettekatte O."/>
            <person name="Bourhy P."/>
            <person name="Veyrier F.J."/>
            <person name="Picardeau M."/>
        </authorList>
    </citation>
    <scope>NUCLEOTIDE SEQUENCE [LARGE SCALE GENOMIC DNA]</scope>
    <source>
        <strain evidence="4">201702476</strain>
    </source>
</reference>
<dbReference type="PROSITE" id="PS50110">
    <property type="entry name" value="RESPONSE_REGULATORY"/>
    <property type="match status" value="1"/>
</dbReference>
<proteinExistence type="predicted"/>
<keyword evidence="5" id="KW-1185">Reference proteome</keyword>
<comment type="caution">
    <text evidence="4">The sequence shown here is derived from an EMBL/GenBank/DDBJ whole genome shotgun (WGS) entry which is preliminary data.</text>
</comment>
<evidence type="ECO:0000256" key="2">
    <source>
        <dbReference type="PROSITE-ProRule" id="PRU00169"/>
    </source>
</evidence>
<sequence length="375" mass="42300">MQEIPSKILVVDDNETNVEIITHILLEAGYEIAVAYDGEYALELASALDLDLILLDILLPGISGLEVAKKLSEIEKTKNIPILFLSALNETGDIVRGLEMGAVDYITKPFQEAEILARIRTHLKIKKLEKERIDLLQAIQQDLEVARSNQQNLVSFHFPPSKDFKIYSSYKPMDLVGGDLITYDLLTSGDLDILFGDVTGHGIAAAMVSLMAIITFKTMNKSFLTPSECLYWIHNTLTPMISTHYISAIYLRYNSTDKLLSYSMAGHHAMLLIRNGELIKLGTKGFCLMMFPHLLTENREFNLESGDRLFLFSDGMFEVPDEEENYLGEKTFYDIVESFISITGRAFLDAIQKKVLEHSKQKIADDMTMLVLELL</sequence>
<dbReference type="EMBL" id="RQGD01000014">
    <property type="protein sequence ID" value="TGL61938.1"/>
    <property type="molecule type" value="Genomic_DNA"/>
</dbReference>
<dbReference type="PANTHER" id="PTHR43156">
    <property type="entry name" value="STAGE II SPORULATION PROTEIN E-RELATED"/>
    <property type="match status" value="1"/>
</dbReference>
<gene>
    <name evidence="4" type="ORF">EHQ58_04855</name>
</gene>
<dbReference type="SUPFAM" id="SSF81606">
    <property type="entry name" value="PP2C-like"/>
    <property type="match status" value="1"/>
</dbReference>
<evidence type="ECO:0000256" key="1">
    <source>
        <dbReference type="ARBA" id="ARBA00022801"/>
    </source>
</evidence>
<dbReference type="Proteomes" id="UP000297693">
    <property type="component" value="Unassembled WGS sequence"/>
</dbReference>